<sequence length="671" mass="74857">MSSLSNGGQTKMQILGKAIFFFDDDHNEVYLGVTKFRIQTGRSGIAFLNCSSILTQAPLRNLLTLNSFPDECISHCVPGDPTITCGTSVYIVCVGSLGESADTSTDNLSPWTIGKKSSRVRKVDCDFEEDKVTCIGRGSYTLRSTKYDHPRVPGLTKHVIRCEDASVPVGYVIIAYTCDHSISKMEDSIVRGPVQGRMTKTTKNEIVKLYKEGKTARQILPVLSNLGVRPQQVYNVGRNIDRRRSNRGVVKHVDFGMIEELKMDGQFLSERTFRGRSHFFISSNTTAEILRENLVPEASLQARRDAIAEKMNAIFEEGGDVSTSKVNEKGVGQIDVTYNLAEGFYVTVFTIDALQFRIDKRIALIFARLSVRSRLEAGVASHFPDSNRIENVNRQLKSYLERRRRTLDQAINLLIEQLESVAGSLRMAPSGGGYHETMDAFDLSRFPSLSVSREVSKLPEMIWPVPCGEHRYALDKKMLEWNVQPVERGYRLSNAEGRLVGLTVLDEGELRCTAIECSKMRSLCVHRLRVISLVPGSCTEEYYVKKSSAAKSRLTKQVVGAGGTKPGFKRNVGRRRSARSACIKVLIPHPGKETVDASSPVNVSLADEWNEQIEEEEHASIGPVNQIEDSVESTETGPQVTFKFQDPSEEWRKHTQAMWSLSPISTASRIN</sequence>
<proteinExistence type="predicted"/>
<feature type="region of interest" description="Disordered" evidence="1">
    <location>
        <begin position="618"/>
        <end position="638"/>
    </location>
</feature>
<comment type="caution">
    <text evidence="2">The sequence shown here is derived from an EMBL/GenBank/DDBJ whole genome shotgun (WGS) entry which is preliminary data.</text>
</comment>
<accession>A0AAN5C4K8</accession>
<name>A0AAN5C4K8_9BILA</name>
<evidence type="ECO:0000313" key="2">
    <source>
        <dbReference type="EMBL" id="GMR29852.1"/>
    </source>
</evidence>
<protein>
    <submittedName>
        <fullName evidence="2">Uncharacterized protein</fullName>
    </submittedName>
</protein>
<dbReference type="Proteomes" id="UP001328107">
    <property type="component" value="Unassembled WGS sequence"/>
</dbReference>
<organism evidence="2 3">
    <name type="scientific">Pristionchus mayeri</name>
    <dbReference type="NCBI Taxonomy" id="1317129"/>
    <lineage>
        <taxon>Eukaryota</taxon>
        <taxon>Metazoa</taxon>
        <taxon>Ecdysozoa</taxon>
        <taxon>Nematoda</taxon>
        <taxon>Chromadorea</taxon>
        <taxon>Rhabditida</taxon>
        <taxon>Rhabditina</taxon>
        <taxon>Diplogasteromorpha</taxon>
        <taxon>Diplogasteroidea</taxon>
        <taxon>Neodiplogasteridae</taxon>
        <taxon>Pristionchus</taxon>
    </lineage>
</organism>
<gene>
    <name evidence="2" type="ORF">PMAYCL1PPCAC_00047</name>
</gene>
<keyword evidence="3" id="KW-1185">Reference proteome</keyword>
<feature type="non-terminal residue" evidence="2">
    <location>
        <position position="671"/>
    </location>
</feature>
<dbReference type="AlphaFoldDB" id="A0AAN5C4K8"/>
<reference evidence="3" key="1">
    <citation type="submission" date="2022-10" db="EMBL/GenBank/DDBJ databases">
        <title>Genome assembly of Pristionchus species.</title>
        <authorList>
            <person name="Yoshida K."/>
            <person name="Sommer R.J."/>
        </authorList>
    </citation>
    <scope>NUCLEOTIDE SEQUENCE [LARGE SCALE GENOMIC DNA]</scope>
    <source>
        <strain evidence="3">RS5460</strain>
    </source>
</reference>
<evidence type="ECO:0000256" key="1">
    <source>
        <dbReference type="SAM" id="MobiDB-lite"/>
    </source>
</evidence>
<evidence type="ECO:0000313" key="3">
    <source>
        <dbReference type="Proteomes" id="UP001328107"/>
    </source>
</evidence>
<dbReference type="EMBL" id="BTRK01000001">
    <property type="protein sequence ID" value="GMR29852.1"/>
    <property type="molecule type" value="Genomic_DNA"/>
</dbReference>